<keyword evidence="3" id="KW-1185">Reference proteome</keyword>
<evidence type="ECO:0000313" key="2">
    <source>
        <dbReference type="EMBL" id="KAJ7323540.1"/>
    </source>
</evidence>
<feature type="region of interest" description="Disordered" evidence="1">
    <location>
        <begin position="313"/>
        <end position="333"/>
    </location>
</feature>
<proteinExistence type="predicted"/>
<sequence>MTEGAGEHDGEGVGGVVAFLLGRRRRSRGMEGEGGGSVRRNSDVDASCTGVRGRWDDCWTAWAEVGHADDSRVRSAACASGVVLSEREAKAGTMRGCGAAQRCRGRAPRISPQGFASASAADSGARTVVCGAPARLKVAREGWGENESAGRTRERGVLREVHMGTDLACGAGKRDAGSFGGRRRGDGERRRECGWFAVYDGGRGLYDVVWGMIKRWGRGRGYSANVLQTLGLQMGIGEGGLGNGVLVSKVAKGSVAKLECLEKIYISASHETYGRKSHTKVGRRGTGSLCHIAGESRRAGDEGDGEAAETLVTAVEGQRTRSQLEARQGRGGA</sequence>
<reference evidence="2" key="1">
    <citation type="submission" date="2023-03" db="EMBL/GenBank/DDBJ databases">
        <title>Massive genome expansion in bonnet fungi (Mycena s.s.) driven by repeated elements and novel gene families across ecological guilds.</title>
        <authorList>
            <consortium name="Lawrence Berkeley National Laboratory"/>
            <person name="Harder C.B."/>
            <person name="Miyauchi S."/>
            <person name="Viragh M."/>
            <person name="Kuo A."/>
            <person name="Thoen E."/>
            <person name="Andreopoulos B."/>
            <person name="Lu D."/>
            <person name="Skrede I."/>
            <person name="Drula E."/>
            <person name="Henrissat B."/>
            <person name="Morin E."/>
            <person name="Kohler A."/>
            <person name="Barry K."/>
            <person name="LaButti K."/>
            <person name="Morin E."/>
            <person name="Salamov A."/>
            <person name="Lipzen A."/>
            <person name="Mereny Z."/>
            <person name="Hegedus B."/>
            <person name="Baldrian P."/>
            <person name="Stursova M."/>
            <person name="Weitz H."/>
            <person name="Taylor A."/>
            <person name="Grigoriev I.V."/>
            <person name="Nagy L.G."/>
            <person name="Martin F."/>
            <person name="Kauserud H."/>
        </authorList>
    </citation>
    <scope>NUCLEOTIDE SEQUENCE</scope>
    <source>
        <strain evidence="2">CBHHK002</strain>
    </source>
</reference>
<organism evidence="2 3">
    <name type="scientific">Mycena albidolilacea</name>
    <dbReference type="NCBI Taxonomy" id="1033008"/>
    <lineage>
        <taxon>Eukaryota</taxon>
        <taxon>Fungi</taxon>
        <taxon>Dikarya</taxon>
        <taxon>Basidiomycota</taxon>
        <taxon>Agaricomycotina</taxon>
        <taxon>Agaricomycetes</taxon>
        <taxon>Agaricomycetidae</taxon>
        <taxon>Agaricales</taxon>
        <taxon>Marasmiineae</taxon>
        <taxon>Mycenaceae</taxon>
        <taxon>Mycena</taxon>
    </lineage>
</organism>
<name>A0AAD6ZHU7_9AGAR</name>
<dbReference type="AlphaFoldDB" id="A0AAD6ZHU7"/>
<dbReference type="Proteomes" id="UP001218218">
    <property type="component" value="Unassembled WGS sequence"/>
</dbReference>
<protein>
    <submittedName>
        <fullName evidence="2">Uncharacterized protein</fullName>
    </submittedName>
</protein>
<feature type="compositionally biased region" description="Basic and acidic residues" evidence="1">
    <location>
        <begin position="318"/>
        <end position="333"/>
    </location>
</feature>
<evidence type="ECO:0000256" key="1">
    <source>
        <dbReference type="SAM" id="MobiDB-lite"/>
    </source>
</evidence>
<gene>
    <name evidence="2" type="ORF">DFH08DRAFT_941457</name>
</gene>
<evidence type="ECO:0000313" key="3">
    <source>
        <dbReference type="Proteomes" id="UP001218218"/>
    </source>
</evidence>
<dbReference type="EMBL" id="JARIHO010000046">
    <property type="protein sequence ID" value="KAJ7323540.1"/>
    <property type="molecule type" value="Genomic_DNA"/>
</dbReference>
<comment type="caution">
    <text evidence="2">The sequence shown here is derived from an EMBL/GenBank/DDBJ whole genome shotgun (WGS) entry which is preliminary data.</text>
</comment>
<accession>A0AAD6ZHU7</accession>